<evidence type="ECO:0000313" key="2">
    <source>
        <dbReference type="Proteomes" id="UP000814140"/>
    </source>
</evidence>
<gene>
    <name evidence="1" type="ORF">BV25DRAFT_1524282</name>
</gene>
<dbReference type="Proteomes" id="UP000814140">
    <property type="component" value="Unassembled WGS sequence"/>
</dbReference>
<dbReference type="EMBL" id="MU277193">
    <property type="protein sequence ID" value="KAI0066254.1"/>
    <property type="molecule type" value="Genomic_DNA"/>
</dbReference>
<evidence type="ECO:0000313" key="1">
    <source>
        <dbReference type="EMBL" id="KAI0066254.1"/>
    </source>
</evidence>
<sequence>MGGHRTQLHALILQADQSGYTSLRLWGDNRNPDWDYAWYSRISQDYWRTGIDRRTRPPNHTISGVRSRYNVPTLSGETALWTGLCLTELRELGIQLACEHVWAMHRWLYTFRDATKVQLIVVRGARAALNLAAALTPPIVGTDIAPPSVLPGSSLVPSPEDDGIGLPYPTSELWSAPEPDTLLFPALKTIVIRDLRTDRPRFPDSYAVLEVLSESLGSRLRQGASQLDKVEIPPFNQAADKVTSMVNLMKAAGVRNVVVRDDPQLE</sequence>
<reference evidence="1" key="1">
    <citation type="submission" date="2021-03" db="EMBL/GenBank/DDBJ databases">
        <authorList>
            <consortium name="DOE Joint Genome Institute"/>
            <person name="Ahrendt S."/>
            <person name="Looney B.P."/>
            <person name="Miyauchi S."/>
            <person name="Morin E."/>
            <person name="Drula E."/>
            <person name="Courty P.E."/>
            <person name="Chicoki N."/>
            <person name="Fauchery L."/>
            <person name="Kohler A."/>
            <person name="Kuo A."/>
            <person name="Labutti K."/>
            <person name="Pangilinan J."/>
            <person name="Lipzen A."/>
            <person name="Riley R."/>
            <person name="Andreopoulos W."/>
            <person name="He G."/>
            <person name="Johnson J."/>
            <person name="Barry K.W."/>
            <person name="Grigoriev I.V."/>
            <person name="Nagy L."/>
            <person name="Hibbett D."/>
            <person name="Henrissat B."/>
            <person name="Matheny P.B."/>
            <person name="Labbe J."/>
            <person name="Martin F."/>
        </authorList>
    </citation>
    <scope>NUCLEOTIDE SEQUENCE</scope>
    <source>
        <strain evidence="1">HHB10654</strain>
    </source>
</reference>
<proteinExistence type="predicted"/>
<reference evidence="1" key="2">
    <citation type="journal article" date="2022" name="New Phytol.">
        <title>Evolutionary transition to the ectomycorrhizal habit in the genomes of a hyperdiverse lineage of mushroom-forming fungi.</title>
        <authorList>
            <person name="Looney B."/>
            <person name="Miyauchi S."/>
            <person name="Morin E."/>
            <person name="Drula E."/>
            <person name="Courty P.E."/>
            <person name="Kohler A."/>
            <person name="Kuo A."/>
            <person name="LaButti K."/>
            <person name="Pangilinan J."/>
            <person name="Lipzen A."/>
            <person name="Riley R."/>
            <person name="Andreopoulos W."/>
            <person name="He G."/>
            <person name="Johnson J."/>
            <person name="Nolan M."/>
            <person name="Tritt A."/>
            <person name="Barry K.W."/>
            <person name="Grigoriev I.V."/>
            <person name="Nagy L.G."/>
            <person name="Hibbett D."/>
            <person name="Henrissat B."/>
            <person name="Matheny P.B."/>
            <person name="Labbe J."/>
            <person name="Martin F.M."/>
        </authorList>
    </citation>
    <scope>NUCLEOTIDE SEQUENCE</scope>
    <source>
        <strain evidence="1">HHB10654</strain>
    </source>
</reference>
<protein>
    <submittedName>
        <fullName evidence="1">Uncharacterized protein</fullName>
    </submittedName>
</protein>
<keyword evidence="2" id="KW-1185">Reference proteome</keyword>
<comment type="caution">
    <text evidence="1">The sequence shown here is derived from an EMBL/GenBank/DDBJ whole genome shotgun (WGS) entry which is preliminary data.</text>
</comment>
<accession>A0ACB8TD22</accession>
<organism evidence="1 2">
    <name type="scientific">Artomyces pyxidatus</name>
    <dbReference type="NCBI Taxonomy" id="48021"/>
    <lineage>
        <taxon>Eukaryota</taxon>
        <taxon>Fungi</taxon>
        <taxon>Dikarya</taxon>
        <taxon>Basidiomycota</taxon>
        <taxon>Agaricomycotina</taxon>
        <taxon>Agaricomycetes</taxon>
        <taxon>Russulales</taxon>
        <taxon>Auriscalpiaceae</taxon>
        <taxon>Artomyces</taxon>
    </lineage>
</organism>
<name>A0ACB8TD22_9AGAM</name>